<keyword evidence="1" id="KW-1133">Transmembrane helix</keyword>
<feature type="transmembrane region" description="Helical" evidence="1">
    <location>
        <begin position="77"/>
        <end position="101"/>
    </location>
</feature>
<dbReference type="AlphaFoldDB" id="A0A0S4PYN2"/>
<evidence type="ECO:0000313" key="2">
    <source>
        <dbReference type="EMBL" id="CUU40532.1"/>
    </source>
</evidence>
<evidence type="ECO:0000256" key="1">
    <source>
        <dbReference type="SAM" id="Phobius"/>
    </source>
</evidence>
<reference evidence="3" key="1">
    <citation type="submission" date="2015-11" db="EMBL/GenBank/DDBJ databases">
        <authorList>
            <person name="Anvar S.Y."/>
        </authorList>
    </citation>
    <scope>NUCLEOTIDE SEQUENCE [LARGE SCALE GENOMIC DNA]</scope>
</reference>
<evidence type="ECO:0000313" key="3">
    <source>
        <dbReference type="Proteomes" id="UP000064525"/>
    </source>
</evidence>
<dbReference type="EMBL" id="LN907858">
    <property type="protein sequence ID" value="CUU40532.1"/>
    <property type="molecule type" value="Genomic_DNA"/>
</dbReference>
<gene>
    <name evidence="2" type="ORF">BN2458_PEG1649</name>
</gene>
<accession>A0A0S4PYN2</accession>
<keyword evidence="1" id="KW-0472">Membrane</keyword>
<protein>
    <submittedName>
        <fullName evidence="2">Uncharacterized protein</fullName>
    </submittedName>
</protein>
<dbReference type="RefSeq" id="WP_231944758.1">
    <property type="nucleotide sequence ID" value="NZ_CALCDF010000016.1"/>
</dbReference>
<dbReference type="GeneID" id="78151809"/>
<keyword evidence="1" id="KW-0812">Transmembrane</keyword>
<proteinExistence type="predicted"/>
<dbReference type="PATRIC" id="fig|76936.10.peg.1610"/>
<dbReference type="KEGG" id="hty:BN2458_PEG1649"/>
<sequence>MNTQVSKKSIMNNEMPHIINSILIQRTLLLCVALFILCTITRGIMVAHYLPMNLWQEHLSDFGAMWLMGAKLDMRSIGIALLIFVALHYITQSLCFIAYILTGGGGKA</sequence>
<name>A0A0S4PYN2_9HELI</name>
<organism evidence="2 3">
    <name type="scientific">Helicobacter typhlonius</name>
    <dbReference type="NCBI Taxonomy" id="76936"/>
    <lineage>
        <taxon>Bacteria</taxon>
        <taxon>Pseudomonadati</taxon>
        <taxon>Campylobacterota</taxon>
        <taxon>Epsilonproteobacteria</taxon>
        <taxon>Campylobacterales</taxon>
        <taxon>Helicobacteraceae</taxon>
        <taxon>Helicobacter</taxon>
    </lineage>
</organism>
<dbReference type="Proteomes" id="UP000064525">
    <property type="component" value="Chromosome I"/>
</dbReference>